<organism evidence="2 3">
    <name type="scientific">Alienimonas chondri</name>
    <dbReference type="NCBI Taxonomy" id="2681879"/>
    <lineage>
        <taxon>Bacteria</taxon>
        <taxon>Pseudomonadati</taxon>
        <taxon>Planctomycetota</taxon>
        <taxon>Planctomycetia</taxon>
        <taxon>Planctomycetales</taxon>
        <taxon>Planctomycetaceae</taxon>
        <taxon>Alienimonas</taxon>
    </lineage>
</organism>
<feature type="compositionally biased region" description="Basic and acidic residues" evidence="1">
    <location>
        <begin position="378"/>
        <end position="400"/>
    </location>
</feature>
<proteinExistence type="predicted"/>
<protein>
    <submittedName>
        <fullName evidence="2">Uncharacterized protein</fullName>
    </submittedName>
</protein>
<accession>A0ABX1VG06</accession>
<sequence length="470" mass="52851">MPTPAEILEADFAGLAPKTIARLIPEPRPPQDLFKYPPDLRWELVRRHPVYQWGWARVKRWYESGEAAPWLSGEGDGGFDDEGFADWVALVALGRIGWNGDVLGPPVSPSHQGFEIDEVRENRGDARRFPHWGQILQTALFQLSAADRLHAGLALVTSALGKNMSALPEAMRLIDERAAQPASTLGQELNHTTVTVPAGVTPSAAAEQVKVAHEQLRNRLGLGSAARLREDKLALQLEVWDLREGFMNGHREDVAADPDWPDRNYRREDGRYRPDLAQSLSEVAASLGRDDETVRSQYEATFKAITGFDYSIDRWEELFVRPLMRTAPDEAPDGFHDAVYERWEAAREAGDRVAGSGIERRTTSVPTVGENMIGTKNRRIELRAENDPDPQKDRSGEKKEIAEVARSWLADLEAAETDRERREILDSFADSTGEFPRVERVIKELRELIAIRPEPKIVVRSQDDELTDET</sequence>
<feature type="region of interest" description="Disordered" evidence="1">
    <location>
        <begin position="377"/>
        <end position="400"/>
    </location>
</feature>
<reference evidence="2 3" key="1">
    <citation type="journal article" date="2020" name="Syst. Appl. Microbiol.">
        <title>Alienimonas chondri sp. nov., a novel planctomycete isolated from the biofilm of the red alga Chondrus crispus.</title>
        <authorList>
            <person name="Vitorino I."/>
            <person name="Albuquerque L."/>
            <person name="Wiegand S."/>
            <person name="Kallscheuer N."/>
            <person name="da Costa M.S."/>
            <person name="Lobo-da-Cunha A."/>
            <person name="Jogler C."/>
            <person name="Lage O.M."/>
        </authorList>
    </citation>
    <scope>NUCLEOTIDE SEQUENCE [LARGE SCALE GENOMIC DNA]</scope>
    <source>
        <strain evidence="2 3">LzC2</strain>
    </source>
</reference>
<keyword evidence="3" id="KW-1185">Reference proteome</keyword>
<evidence type="ECO:0000313" key="3">
    <source>
        <dbReference type="Proteomes" id="UP000609651"/>
    </source>
</evidence>
<name>A0ABX1VG06_9PLAN</name>
<comment type="caution">
    <text evidence="2">The sequence shown here is derived from an EMBL/GenBank/DDBJ whole genome shotgun (WGS) entry which is preliminary data.</text>
</comment>
<evidence type="ECO:0000313" key="2">
    <source>
        <dbReference type="EMBL" id="NNJ26480.1"/>
    </source>
</evidence>
<dbReference type="EMBL" id="WTPX01000080">
    <property type="protein sequence ID" value="NNJ26480.1"/>
    <property type="molecule type" value="Genomic_DNA"/>
</dbReference>
<gene>
    <name evidence="2" type="ORF">LzC2_25680</name>
</gene>
<dbReference type="RefSeq" id="WP_171187559.1">
    <property type="nucleotide sequence ID" value="NZ_WTPX01000080.1"/>
</dbReference>
<evidence type="ECO:0000256" key="1">
    <source>
        <dbReference type="SAM" id="MobiDB-lite"/>
    </source>
</evidence>
<dbReference type="Proteomes" id="UP000609651">
    <property type="component" value="Unassembled WGS sequence"/>
</dbReference>